<dbReference type="NCBIfam" id="TIGR00180">
    <property type="entry name" value="parB_part"/>
    <property type="match status" value="1"/>
</dbReference>
<keyword evidence="2" id="KW-0159">Chromosome partition</keyword>
<dbReference type="CDD" id="cd16393">
    <property type="entry name" value="SPO0J_N"/>
    <property type="match status" value="1"/>
</dbReference>
<accession>A0A7W9SUH9</accession>
<dbReference type="InterPro" id="IPR036086">
    <property type="entry name" value="ParB/Sulfiredoxin_sf"/>
</dbReference>
<dbReference type="InterPro" id="IPR050336">
    <property type="entry name" value="Chromosome_partition/occlusion"/>
</dbReference>
<dbReference type="SUPFAM" id="SSF110849">
    <property type="entry name" value="ParB/Sulfiredoxin"/>
    <property type="match status" value="1"/>
</dbReference>
<dbReference type="Gene3D" id="3.90.1530.30">
    <property type="match status" value="1"/>
</dbReference>
<dbReference type="RefSeq" id="WP_184201551.1">
    <property type="nucleotide sequence ID" value="NZ_JACHGW010000004.1"/>
</dbReference>
<dbReference type="FunFam" id="3.90.1530.30:FF:000001">
    <property type="entry name" value="Chromosome partitioning protein ParB"/>
    <property type="match status" value="1"/>
</dbReference>
<dbReference type="AlphaFoldDB" id="A0A7W9SUH9"/>
<dbReference type="InterPro" id="IPR003115">
    <property type="entry name" value="ParB_N"/>
</dbReference>
<dbReference type="FunFam" id="1.10.10.2830:FF:000001">
    <property type="entry name" value="Chromosome partitioning protein ParB"/>
    <property type="match status" value="1"/>
</dbReference>
<dbReference type="InterPro" id="IPR041468">
    <property type="entry name" value="HTH_ParB/Spo0J"/>
</dbReference>
<keyword evidence="3" id="KW-0238">DNA-binding</keyword>
<protein>
    <submittedName>
        <fullName evidence="5">ParB/RepB/Spo0J family partition protein</fullName>
    </submittedName>
</protein>
<evidence type="ECO:0000256" key="3">
    <source>
        <dbReference type="ARBA" id="ARBA00023125"/>
    </source>
</evidence>
<evidence type="ECO:0000256" key="1">
    <source>
        <dbReference type="ARBA" id="ARBA00006295"/>
    </source>
</evidence>
<dbReference type="SMART" id="SM00470">
    <property type="entry name" value="ParB"/>
    <property type="match status" value="1"/>
</dbReference>
<evidence type="ECO:0000259" key="4">
    <source>
        <dbReference type="SMART" id="SM00470"/>
    </source>
</evidence>
<comment type="caution">
    <text evidence="5">The sequence shown here is derived from an EMBL/GenBank/DDBJ whole genome shotgun (WGS) entry which is preliminary data.</text>
</comment>
<reference evidence="5 6" key="1">
    <citation type="submission" date="2020-08" db="EMBL/GenBank/DDBJ databases">
        <title>Genomic Encyclopedia of Type Strains, Phase IV (KMG-IV): sequencing the most valuable type-strain genomes for metagenomic binning, comparative biology and taxonomic classification.</title>
        <authorList>
            <person name="Goeker M."/>
        </authorList>
    </citation>
    <scope>NUCLEOTIDE SEQUENCE [LARGE SCALE GENOMIC DNA]</scope>
    <source>
        <strain evidence="5 6">DSM 23562</strain>
    </source>
</reference>
<gene>
    <name evidence="5" type="ORF">HNQ39_004285</name>
</gene>
<dbReference type="InterPro" id="IPR004437">
    <property type="entry name" value="ParB/RepB/Spo0J"/>
</dbReference>
<name>A0A7W9SUH9_ARMRO</name>
<dbReference type="GO" id="GO:0005694">
    <property type="term" value="C:chromosome"/>
    <property type="evidence" value="ECO:0007669"/>
    <property type="project" value="TreeGrafter"/>
</dbReference>
<dbReference type="GO" id="GO:0007059">
    <property type="term" value="P:chromosome segregation"/>
    <property type="evidence" value="ECO:0007669"/>
    <property type="project" value="UniProtKB-KW"/>
</dbReference>
<dbReference type="EMBL" id="JACHGW010000004">
    <property type="protein sequence ID" value="MBB6052464.1"/>
    <property type="molecule type" value="Genomic_DNA"/>
</dbReference>
<dbReference type="GO" id="GO:0003677">
    <property type="term" value="F:DNA binding"/>
    <property type="evidence" value="ECO:0007669"/>
    <property type="project" value="UniProtKB-KW"/>
</dbReference>
<sequence length="392" mass="44653">MASENLSLDKIRPNENQPRRTFYQESLEELAASIKERGVLQPIVVRPLTGKDKGFYQIVMGERRYRASKMLGMATIPAIIRDLSDEDAATDALLENYQREDMNVIEKARAIQGLLQHMSYEKIAKTLGVSEATVRRTLELLELPIPIQQELIQNPAKGALFQEGHARVLLGINDDTASQLRLVEKVKNEKLNISDLEKILTAIKQFPNKKEAFLRVSVGVTEQMLRSLGAREERKKPYKSQTAEQHLKSIEKQASTLADMMDDRIGEFLSAEQMNQLLATTAELQRDLENFNTKIRDSLATKDFGFREVYIHCPLCGRVELIGSVRCSVCWTILRRCYDCGNYDRNFEKCGITGAKIFVAEAENPKEHSKSYRCPMYKPKFDTQATRLKMVA</sequence>
<evidence type="ECO:0000256" key="2">
    <source>
        <dbReference type="ARBA" id="ARBA00022829"/>
    </source>
</evidence>
<dbReference type="PANTHER" id="PTHR33375:SF1">
    <property type="entry name" value="CHROMOSOME-PARTITIONING PROTEIN PARB-RELATED"/>
    <property type="match status" value="1"/>
</dbReference>
<dbReference type="Pfam" id="PF17762">
    <property type="entry name" value="HTH_ParB"/>
    <property type="match status" value="1"/>
</dbReference>
<dbReference type="PANTHER" id="PTHR33375">
    <property type="entry name" value="CHROMOSOME-PARTITIONING PROTEIN PARB-RELATED"/>
    <property type="match status" value="1"/>
</dbReference>
<dbReference type="Proteomes" id="UP000520814">
    <property type="component" value="Unassembled WGS sequence"/>
</dbReference>
<evidence type="ECO:0000313" key="5">
    <source>
        <dbReference type="EMBL" id="MBB6052464.1"/>
    </source>
</evidence>
<comment type="similarity">
    <text evidence="1">Belongs to the ParB family.</text>
</comment>
<keyword evidence="6" id="KW-1185">Reference proteome</keyword>
<evidence type="ECO:0000313" key="6">
    <source>
        <dbReference type="Proteomes" id="UP000520814"/>
    </source>
</evidence>
<organism evidence="5 6">
    <name type="scientific">Armatimonas rosea</name>
    <dbReference type="NCBI Taxonomy" id="685828"/>
    <lineage>
        <taxon>Bacteria</taxon>
        <taxon>Bacillati</taxon>
        <taxon>Armatimonadota</taxon>
        <taxon>Armatimonadia</taxon>
        <taxon>Armatimonadales</taxon>
        <taxon>Armatimonadaceae</taxon>
        <taxon>Armatimonas</taxon>
    </lineage>
</organism>
<proteinExistence type="inferred from homology"/>
<feature type="domain" description="ParB-like N-terminal" evidence="4">
    <location>
        <begin position="4"/>
        <end position="97"/>
    </location>
</feature>
<dbReference type="Pfam" id="PF02195">
    <property type="entry name" value="ParB_N"/>
    <property type="match status" value="1"/>
</dbReference>
<dbReference type="Gene3D" id="1.10.10.2830">
    <property type="match status" value="1"/>
</dbReference>